<dbReference type="Pfam" id="PF08263">
    <property type="entry name" value="LRRNT_2"/>
    <property type="match status" value="1"/>
</dbReference>
<proteinExistence type="predicted"/>
<dbReference type="OrthoDB" id="676979at2759"/>
<keyword evidence="4" id="KW-0677">Repeat</keyword>
<dbReference type="InterPro" id="IPR001611">
    <property type="entry name" value="Leu-rich_rpt"/>
</dbReference>
<organism evidence="8">
    <name type="scientific">Eucalyptus grandis</name>
    <name type="common">Flooded gum</name>
    <dbReference type="NCBI Taxonomy" id="71139"/>
    <lineage>
        <taxon>Eukaryota</taxon>
        <taxon>Viridiplantae</taxon>
        <taxon>Streptophyta</taxon>
        <taxon>Embryophyta</taxon>
        <taxon>Tracheophyta</taxon>
        <taxon>Spermatophyta</taxon>
        <taxon>Magnoliopsida</taxon>
        <taxon>eudicotyledons</taxon>
        <taxon>Gunneridae</taxon>
        <taxon>Pentapetalae</taxon>
        <taxon>rosids</taxon>
        <taxon>malvids</taxon>
        <taxon>Myrtales</taxon>
        <taxon>Myrtaceae</taxon>
        <taxon>Myrtoideae</taxon>
        <taxon>Eucalypteae</taxon>
        <taxon>Eucalyptus</taxon>
    </lineage>
</organism>
<sequence length="407" mass="44350">MASSTTTLSSSLIFLVLLLARAGSPAAAMLDPVDFLSLQAIGKSLRDTPGSNFFASWDFTADPCGFPGVLCDSSSPNRVVSLSLGDPRASAPGLTGRLHPALGNLSSLTELTLVPGRVFGRIPQSLYGLRKLRFLGLGRNFLSGGIPPDLGLLRNLQTLDLSYNRLTGSVPRAVGSLPSLSNLVLCHNQLSGLVPPFLSWTLTRIDLKHNQLSGPIPPTYLPPSLQYLSLSWNRLSGPVDRLLNRLGRLNYLDLSMNRFTGPIPGRVFSYPITSLQLQRNAFLGLLRPAGRVAIPTVDLSYNRLSGEIPPEFATVQSLYLNSNRFTGQVPGNFVDRLLGSSIRVLYLQHNFLTGIEINPAEEIPVTASLCLQYNCMVPPVQSPCPLKAGTQKARPTWQCHEWRRRKG</sequence>
<dbReference type="GO" id="GO:0016020">
    <property type="term" value="C:membrane"/>
    <property type="evidence" value="ECO:0007669"/>
    <property type="project" value="UniProtKB-SubCell"/>
</dbReference>
<evidence type="ECO:0000313" key="8">
    <source>
        <dbReference type="EMBL" id="KCW58985.1"/>
    </source>
</evidence>
<keyword evidence="5" id="KW-0472">Membrane</keyword>
<feature type="signal peptide" evidence="6">
    <location>
        <begin position="1"/>
        <end position="28"/>
    </location>
</feature>
<dbReference type="Gene3D" id="3.80.10.10">
    <property type="entry name" value="Ribonuclease Inhibitor"/>
    <property type="match status" value="2"/>
</dbReference>
<evidence type="ECO:0000259" key="7">
    <source>
        <dbReference type="Pfam" id="PF08263"/>
    </source>
</evidence>
<evidence type="ECO:0000256" key="4">
    <source>
        <dbReference type="ARBA" id="ARBA00022737"/>
    </source>
</evidence>
<dbReference type="InterPro" id="IPR053213">
    <property type="entry name" value="RLP29"/>
</dbReference>
<dbReference type="Pfam" id="PF13855">
    <property type="entry name" value="LRR_8"/>
    <property type="match status" value="1"/>
</dbReference>
<dbReference type="AlphaFoldDB" id="A0A059AZZ5"/>
<reference evidence="8" key="1">
    <citation type="submission" date="2013-07" db="EMBL/GenBank/DDBJ databases">
        <title>The genome of Eucalyptus grandis.</title>
        <authorList>
            <person name="Schmutz J."/>
            <person name="Hayes R."/>
            <person name="Myburg A."/>
            <person name="Tuskan G."/>
            <person name="Grattapaglia D."/>
            <person name="Rokhsar D.S."/>
        </authorList>
    </citation>
    <scope>NUCLEOTIDE SEQUENCE</scope>
    <source>
        <tissue evidence="8">Leaf extractions</tissue>
    </source>
</reference>
<dbReference type="InterPro" id="IPR013210">
    <property type="entry name" value="LRR_N_plant-typ"/>
</dbReference>
<dbReference type="PRINTS" id="PR00019">
    <property type="entry name" value="LEURICHRPT"/>
</dbReference>
<dbReference type="Pfam" id="PF00560">
    <property type="entry name" value="LRR_1"/>
    <property type="match status" value="4"/>
</dbReference>
<keyword evidence="3 6" id="KW-0732">Signal</keyword>
<dbReference type="PANTHER" id="PTHR48009">
    <property type="entry name" value="LEUCINE-RICH REPEAT (LRR) FAMILY PROTEIN"/>
    <property type="match status" value="1"/>
</dbReference>
<keyword evidence="2" id="KW-0433">Leucine-rich repeat</keyword>
<dbReference type="Gramene" id="KCW58985">
    <property type="protein sequence ID" value="KCW58985"/>
    <property type="gene ID" value="EUGRSUZ_H01609"/>
</dbReference>
<evidence type="ECO:0000256" key="1">
    <source>
        <dbReference type="ARBA" id="ARBA00004370"/>
    </source>
</evidence>
<dbReference type="InterPro" id="IPR032675">
    <property type="entry name" value="LRR_dom_sf"/>
</dbReference>
<evidence type="ECO:0000256" key="5">
    <source>
        <dbReference type="ARBA" id="ARBA00023136"/>
    </source>
</evidence>
<evidence type="ECO:0000256" key="6">
    <source>
        <dbReference type="SAM" id="SignalP"/>
    </source>
</evidence>
<dbReference type="InParanoid" id="A0A059AZZ5"/>
<dbReference type="SUPFAM" id="SSF52058">
    <property type="entry name" value="L domain-like"/>
    <property type="match status" value="1"/>
</dbReference>
<dbReference type="PANTHER" id="PTHR48009:SF4">
    <property type="entry name" value="LEUCINE-RICH REPEAT (LRR) FAMILY PROTEIN"/>
    <property type="match status" value="1"/>
</dbReference>
<name>A0A059AZZ5_EUCGR</name>
<dbReference type="eggNOG" id="KOG0619">
    <property type="taxonomic scope" value="Eukaryota"/>
</dbReference>
<protein>
    <recommendedName>
        <fullName evidence="7">Leucine-rich repeat-containing N-terminal plant-type domain-containing protein</fullName>
    </recommendedName>
</protein>
<dbReference type="KEGG" id="egr:104416606"/>
<feature type="chain" id="PRO_5001567788" description="Leucine-rich repeat-containing N-terminal plant-type domain-containing protein" evidence="6">
    <location>
        <begin position="29"/>
        <end position="407"/>
    </location>
</feature>
<gene>
    <name evidence="8" type="ORF">EUGRSUZ_H01609</name>
</gene>
<evidence type="ECO:0000256" key="2">
    <source>
        <dbReference type="ARBA" id="ARBA00022614"/>
    </source>
</evidence>
<evidence type="ECO:0000256" key="3">
    <source>
        <dbReference type="ARBA" id="ARBA00022729"/>
    </source>
</evidence>
<accession>A0A059AZZ5</accession>
<comment type="subcellular location">
    <subcellularLocation>
        <location evidence="1">Membrane</location>
    </subcellularLocation>
</comment>
<dbReference type="FunFam" id="3.80.10.10:FF:000400">
    <property type="entry name" value="Nuclear pore complex protein NUP107"/>
    <property type="match status" value="1"/>
</dbReference>
<feature type="domain" description="Leucine-rich repeat-containing N-terminal plant-type" evidence="7">
    <location>
        <begin position="34"/>
        <end position="72"/>
    </location>
</feature>
<dbReference type="EMBL" id="KK198760">
    <property type="protein sequence ID" value="KCW58985.1"/>
    <property type="molecule type" value="Genomic_DNA"/>
</dbReference>